<keyword evidence="3 6" id="KW-0812">Transmembrane</keyword>
<dbReference type="CDD" id="cd06662">
    <property type="entry name" value="SURF1"/>
    <property type="match status" value="1"/>
</dbReference>
<dbReference type="InterPro" id="IPR002994">
    <property type="entry name" value="Surf1/Shy1"/>
</dbReference>
<comment type="caution">
    <text evidence="8">The sequence shown here is derived from an EMBL/GenBank/DDBJ whole genome shotgun (WGS) entry which is preliminary data.</text>
</comment>
<keyword evidence="5 6" id="KW-0472">Membrane</keyword>
<dbReference type="PANTHER" id="PTHR23427">
    <property type="entry name" value="SURFEIT LOCUS PROTEIN"/>
    <property type="match status" value="1"/>
</dbReference>
<dbReference type="InterPro" id="IPR045214">
    <property type="entry name" value="Surf1/Surf4"/>
</dbReference>
<dbReference type="Proteomes" id="UP000316612">
    <property type="component" value="Unassembled WGS sequence"/>
</dbReference>
<dbReference type="GO" id="GO:0005886">
    <property type="term" value="C:plasma membrane"/>
    <property type="evidence" value="ECO:0007669"/>
    <property type="project" value="UniProtKB-SubCell"/>
</dbReference>
<keyword evidence="4 6" id="KW-1133">Transmembrane helix</keyword>
<evidence type="ECO:0000256" key="7">
    <source>
        <dbReference type="SAM" id="MobiDB-lite"/>
    </source>
</evidence>
<comment type="subcellular location">
    <subcellularLocation>
        <location evidence="6">Cell membrane</location>
        <topology evidence="6">Multi-pass membrane protein</topology>
    </subcellularLocation>
    <subcellularLocation>
        <location evidence="1">Membrane</location>
    </subcellularLocation>
</comment>
<evidence type="ECO:0000256" key="2">
    <source>
        <dbReference type="ARBA" id="ARBA00007165"/>
    </source>
</evidence>
<keyword evidence="9" id="KW-1185">Reference proteome</keyword>
<dbReference type="PROSITE" id="PS51257">
    <property type="entry name" value="PROKAR_LIPOPROTEIN"/>
    <property type="match status" value="1"/>
</dbReference>
<accession>A0A4Y4DMF3</accession>
<gene>
    <name evidence="8" type="ORF">AUR04nite_03220</name>
</gene>
<dbReference type="PANTHER" id="PTHR23427:SF2">
    <property type="entry name" value="SURFEIT LOCUS PROTEIN 1"/>
    <property type="match status" value="1"/>
</dbReference>
<dbReference type="AlphaFoldDB" id="A0A4Y4DMF3"/>
<comment type="caution">
    <text evidence="6">Lacks conserved residue(s) required for the propagation of feature annotation.</text>
</comment>
<evidence type="ECO:0000256" key="1">
    <source>
        <dbReference type="ARBA" id="ARBA00004370"/>
    </source>
</evidence>
<comment type="similarity">
    <text evidence="2 6">Belongs to the SURF1 family.</text>
</comment>
<feature type="region of interest" description="Disordered" evidence="7">
    <location>
        <begin position="267"/>
        <end position="301"/>
    </location>
</feature>
<feature type="compositionally biased region" description="Basic and acidic residues" evidence="7">
    <location>
        <begin position="291"/>
        <end position="301"/>
    </location>
</feature>
<evidence type="ECO:0000256" key="6">
    <source>
        <dbReference type="RuleBase" id="RU363076"/>
    </source>
</evidence>
<evidence type="ECO:0000256" key="3">
    <source>
        <dbReference type="ARBA" id="ARBA00022692"/>
    </source>
</evidence>
<proteinExistence type="inferred from homology"/>
<dbReference type="Pfam" id="PF02104">
    <property type="entry name" value="SURF1"/>
    <property type="match status" value="1"/>
</dbReference>
<protein>
    <recommendedName>
        <fullName evidence="6">SURF1-like protein</fullName>
    </recommendedName>
</protein>
<dbReference type="EMBL" id="BJNY01000001">
    <property type="protein sequence ID" value="GED04790.1"/>
    <property type="molecule type" value="Genomic_DNA"/>
</dbReference>
<organism evidence="8 9">
    <name type="scientific">Glutamicibacter uratoxydans</name>
    <name type="common">Arthrobacter uratoxydans</name>
    <dbReference type="NCBI Taxonomy" id="43667"/>
    <lineage>
        <taxon>Bacteria</taxon>
        <taxon>Bacillati</taxon>
        <taxon>Actinomycetota</taxon>
        <taxon>Actinomycetes</taxon>
        <taxon>Micrococcales</taxon>
        <taxon>Micrococcaceae</taxon>
        <taxon>Glutamicibacter</taxon>
    </lineage>
</organism>
<feature type="compositionally biased region" description="Basic and acidic residues" evidence="7">
    <location>
        <begin position="268"/>
        <end position="279"/>
    </location>
</feature>
<feature type="transmembrane region" description="Helical" evidence="6">
    <location>
        <begin position="217"/>
        <end position="234"/>
    </location>
</feature>
<dbReference type="RefSeq" id="WP_141361257.1">
    <property type="nucleotide sequence ID" value="NZ_BAAAJL010000007.1"/>
</dbReference>
<evidence type="ECO:0000313" key="8">
    <source>
        <dbReference type="EMBL" id="GED04790.1"/>
    </source>
</evidence>
<name>A0A4Y4DMF3_GLUUR</name>
<dbReference type="PROSITE" id="PS50895">
    <property type="entry name" value="SURF1"/>
    <property type="match status" value="1"/>
</dbReference>
<dbReference type="OrthoDB" id="9807214at2"/>
<evidence type="ECO:0000256" key="5">
    <source>
        <dbReference type="ARBA" id="ARBA00023136"/>
    </source>
</evidence>
<evidence type="ECO:0000313" key="9">
    <source>
        <dbReference type="Proteomes" id="UP000316612"/>
    </source>
</evidence>
<reference evidence="8 9" key="1">
    <citation type="submission" date="2019-06" db="EMBL/GenBank/DDBJ databases">
        <title>Whole genome shotgun sequence of Glutamicibacter uratoxydans NBRC 15515.</title>
        <authorList>
            <person name="Hosoyama A."/>
            <person name="Uohara A."/>
            <person name="Ohji S."/>
            <person name="Ichikawa N."/>
        </authorList>
    </citation>
    <scope>NUCLEOTIDE SEQUENCE [LARGE SCALE GENOMIC DNA]</scope>
    <source>
        <strain evidence="8 9">NBRC 15515</strain>
    </source>
</reference>
<sequence length="301" mass="33288">MYRFLVSSRWLGWLALVAVFAVACVSLGNWQSNRRTEVLEGINRVNQNYFAAPLKGQEAIGYFENLPEAKTWTTVELTGRYAADDTLVVRNRIKSGQPGYEVLVPFTTGAGETVLIDRGYLPIGNNEHGRPDAVPAAPAGEVTLKARLKPGEVRLDRGAPDGQLATINLEDFKNATGQPVAQGAYGIMYEESPAPADAPQQLDPPDMDEGPHLSYEIQWYIFGVLAFVGFWYAARTQKKINAEDAAELAEAQAMGFEEPVHKVRKVRQKEAKKYRRDGSLTDEAIEDAMWEEEKSSSHPGS</sequence>
<keyword evidence="6" id="KW-1003">Cell membrane</keyword>
<evidence type="ECO:0000256" key="4">
    <source>
        <dbReference type="ARBA" id="ARBA00022989"/>
    </source>
</evidence>